<feature type="region of interest" description="Disordered" evidence="1">
    <location>
        <begin position="67"/>
        <end position="92"/>
    </location>
</feature>
<gene>
    <name evidence="2" type="ORF">NNO07_11050</name>
</gene>
<dbReference type="EMBL" id="JANEWF010000009">
    <property type="protein sequence ID" value="MDA8483610.1"/>
    <property type="molecule type" value="Genomic_DNA"/>
</dbReference>
<dbReference type="RefSeq" id="WP_271470789.1">
    <property type="nucleotide sequence ID" value="NZ_JANEWF010000009.1"/>
</dbReference>
<evidence type="ECO:0000313" key="2">
    <source>
        <dbReference type="EMBL" id="MDA8483610.1"/>
    </source>
</evidence>
<proteinExistence type="predicted"/>
<evidence type="ECO:0000313" key="3">
    <source>
        <dbReference type="Proteomes" id="UP001211689"/>
    </source>
</evidence>
<comment type="caution">
    <text evidence="2">The sequence shown here is derived from an EMBL/GenBank/DDBJ whole genome shotgun (WGS) entry which is preliminary data.</text>
</comment>
<organism evidence="2 3">
    <name type="scientific">Metapseudomonas resinovorans</name>
    <name type="common">Pseudomonas resinovorans</name>
    <dbReference type="NCBI Taxonomy" id="53412"/>
    <lineage>
        <taxon>Bacteria</taxon>
        <taxon>Pseudomonadati</taxon>
        <taxon>Pseudomonadota</taxon>
        <taxon>Gammaproteobacteria</taxon>
        <taxon>Pseudomonadales</taxon>
        <taxon>Pseudomonadaceae</taxon>
        <taxon>Metapseudomonas</taxon>
    </lineage>
</organism>
<feature type="compositionally biased region" description="Basic and acidic residues" evidence="1">
    <location>
        <begin position="76"/>
        <end position="86"/>
    </location>
</feature>
<keyword evidence="3" id="KW-1185">Reference proteome</keyword>
<sequence>MTTSAHHPLRSPRDYAAAILAEPMREERNRLLERCPEEWRDRVKDYVETSFQKLKAYREYIQGRRRLAEQKPPAAPRREEKHDIVNHPRSAPEVGNARLAELRALVGGFRGQ</sequence>
<evidence type="ECO:0000256" key="1">
    <source>
        <dbReference type="SAM" id="MobiDB-lite"/>
    </source>
</evidence>
<accession>A0ABT4Y4U2</accession>
<protein>
    <submittedName>
        <fullName evidence="2">Uncharacterized protein</fullName>
    </submittedName>
</protein>
<reference evidence="2 3" key="1">
    <citation type="submission" date="2022-07" db="EMBL/GenBank/DDBJ databases">
        <title>Genome Analysis of Selected Gammaproteobacteria from Nigerian Food snails.</title>
        <authorList>
            <person name="Okafor A.C."/>
        </authorList>
    </citation>
    <scope>NUCLEOTIDE SEQUENCE [LARGE SCALE GENOMIC DNA]</scope>
    <source>
        <strain evidence="2 3">Awg 2</strain>
    </source>
</reference>
<dbReference type="Proteomes" id="UP001211689">
    <property type="component" value="Unassembled WGS sequence"/>
</dbReference>
<name>A0ABT4Y4U2_METRE</name>